<feature type="compositionally biased region" description="Gly residues" evidence="1">
    <location>
        <begin position="114"/>
        <end position="123"/>
    </location>
</feature>
<organism evidence="2 3">
    <name type="scientific">Linnemannia exigua</name>
    <dbReference type="NCBI Taxonomy" id="604196"/>
    <lineage>
        <taxon>Eukaryota</taxon>
        <taxon>Fungi</taxon>
        <taxon>Fungi incertae sedis</taxon>
        <taxon>Mucoromycota</taxon>
        <taxon>Mortierellomycotina</taxon>
        <taxon>Mortierellomycetes</taxon>
        <taxon>Mortierellales</taxon>
        <taxon>Mortierellaceae</taxon>
        <taxon>Linnemannia</taxon>
    </lineage>
</organism>
<feature type="region of interest" description="Disordered" evidence="1">
    <location>
        <begin position="1"/>
        <end position="26"/>
    </location>
</feature>
<feature type="region of interest" description="Disordered" evidence="1">
    <location>
        <begin position="103"/>
        <end position="138"/>
    </location>
</feature>
<feature type="compositionally biased region" description="Basic and acidic residues" evidence="1">
    <location>
        <begin position="124"/>
        <end position="138"/>
    </location>
</feature>
<reference evidence="2" key="1">
    <citation type="journal article" date="2020" name="Fungal Divers.">
        <title>Resolving the Mortierellaceae phylogeny through synthesis of multi-gene phylogenetics and phylogenomics.</title>
        <authorList>
            <person name="Vandepol N."/>
            <person name="Liber J."/>
            <person name="Desiro A."/>
            <person name="Na H."/>
            <person name="Kennedy M."/>
            <person name="Barry K."/>
            <person name="Grigoriev I.V."/>
            <person name="Miller A.N."/>
            <person name="O'Donnell K."/>
            <person name="Stajich J.E."/>
            <person name="Bonito G."/>
        </authorList>
    </citation>
    <scope>NUCLEOTIDE SEQUENCE</scope>
    <source>
        <strain evidence="2">NRRL 28262</strain>
    </source>
</reference>
<dbReference type="AlphaFoldDB" id="A0AAD4H8A1"/>
<evidence type="ECO:0000313" key="3">
    <source>
        <dbReference type="Proteomes" id="UP001194580"/>
    </source>
</evidence>
<sequence length="360" mass="38780">MESAKEPHQHKPNNGDDNGGEDLEEPALMYGTAKTDTGTHVQFRVGRSKRHPIERAQLRLKVVVPLGFAGELTIDGTELHIESGASLAKARFNLLHLTAHTGDFVLDGSSNNGEDGGGGGGGNRGEKGERRRRRDDDVPVLRVSTLNAQITHAGSITVGPIKSAARGKSFRTRLETQKGDVSLVPIVTMITANKDRPWEYPDEEDLVYYFNPVSHSHGNVHLDVRQGEVDEEEGGGGGGDGEEEGYWIGTVLVTAQAEEGSVTGRVDVNDLQFVSVNANSYADTILEVSDLFVGDVAVTSSHSRKATIVQKDDSETVIQYSHSEPSKKLGVKVFPNPNENFSLGNVDVHSTQGSATLIFS</sequence>
<dbReference type="EMBL" id="JAAAIL010000302">
    <property type="protein sequence ID" value="KAG0277112.1"/>
    <property type="molecule type" value="Genomic_DNA"/>
</dbReference>
<evidence type="ECO:0000313" key="2">
    <source>
        <dbReference type="EMBL" id="KAG0277112.1"/>
    </source>
</evidence>
<comment type="caution">
    <text evidence="2">The sequence shown here is derived from an EMBL/GenBank/DDBJ whole genome shotgun (WGS) entry which is preliminary data.</text>
</comment>
<evidence type="ECO:0000256" key="1">
    <source>
        <dbReference type="SAM" id="MobiDB-lite"/>
    </source>
</evidence>
<accession>A0AAD4H8A1</accession>
<keyword evidence="3" id="KW-1185">Reference proteome</keyword>
<protein>
    <submittedName>
        <fullName evidence="2">Uncharacterized protein</fullName>
    </submittedName>
</protein>
<gene>
    <name evidence="2" type="ORF">BGZ95_006484</name>
</gene>
<dbReference type="Proteomes" id="UP001194580">
    <property type="component" value="Unassembled WGS sequence"/>
</dbReference>
<proteinExistence type="predicted"/>
<name>A0AAD4H8A1_9FUNG</name>